<dbReference type="GO" id="GO:0016020">
    <property type="term" value="C:membrane"/>
    <property type="evidence" value="ECO:0007669"/>
    <property type="project" value="UniProtKB-UniRule"/>
</dbReference>
<sequence length="425" mass="43358">MIGSTQGSGTGRIGARGPRRRGAVAVLIGVVIAALVLLVTGCSSGTGIAEVSPEIEARAEQIDADAVVVVSGAHANTPAPVLTPLAVAVTTDVLEAGGAVSVVTVSGTPVVHTDLDVDPPKSSETDAGRDARVRRGVKQVSETMSVPAEHAGADLLEAISLAAESVRAGGATRPVIVVADSGLSDTGWWDMTVPGMLGADPQQIVDHLRAGSALPDLPGVTVVLSGIGYTAAPQTPLDAPRRGRLTGQWEQVLTAAGAVVQVDSTPSTALPVQTEQPVETVTVPPAPQIPVDCTRASLVFDSQSQVAFEPNEPVLIDEAAARAALGPVISWLTADPARRAVLRGTTADDGTKIYREQLGLRRAEVVFALLIAGGVSPEQLHAVGVGSDFPEFVPDRGPDGQLLPGPAALNRSIRVDLDPAGSSCS</sequence>
<dbReference type="Gene3D" id="3.30.1330.60">
    <property type="entry name" value="OmpA-like domain"/>
    <property type="match status" value="1"/>
</dbReference>
<dbReference type="AlphaFoldDB" id="Q06G95"/>
<geneLocation type="plasmid" evidence="4">
    <name>pNSL1</name>
</geneLocation>
<name>Q06G95_9NOCA</name>
<dbReference type="InterPro" id="IPR036737">
    <property type="entry name" value="OmpA-like_sf"/>
</dbReference>
<dbReference type="EMBL" id="DQ888171">
    <property type="protein sequence ID" value="ABI79416.1"/>
    <property type="molecule type" value="Genomic_DNA"/>
</dbReference>
<keyword evidence="2" id="KW-0812">Transmembrane</keyword>
<evidence type="ECO:0000313" key="4">
    <source>
        <dbReference type="EMBL" id="ABI79416.1"/>
    </source>
</evidence>
<protein>
    <submittedName>
        <fullName evidence="4">OmpA</fullName>
    </submittedName>
</protein>
<proteinExistence type="predicted"/>
<dbReference type="Pfam" id="PF00691">
    <property type="entry name" value="OmpA"/>
    <property type="match status" value="1"/>
</dbReference>
<feature type="transmembrane region" description="Helical" evidence="2">
    <location>
        <begin position="22"/>
        <end position="41"/>
    </location>
</feature>
<keyword evidence="2" id="KW-1133">Transmembrane helix</keyword>
<dbReference type="PROSITE" id="PS51123">
    <property type="entry name" value="OMPA_2"/>
    <property type="match status" value="1"/>
</dbReference>
<accession>Q06G95</accession>
<evidence type="ECO:0000259" key="3">
    <source>
        <dbReference type="PROSITE" id="PS51123"/>
    </source>
</evidence>
<evidence type="ECO:0000256" key="1">
    <source>
        <dbReference type="PROSITE-ProRule" id="PRU00473"/>
    </source>
</evidence>
<keyword evidence="1 2" id="KW-0472">Membrane</keyword>
<keyword evidence="4" id="KW-0614">Plasmid</keyword>
<gene>
    <name evidence="4" type="ORF">PNSL1.088</name>
</gene>
<dbReference type="SUPFAM" id="SSF103088">
    <property type="entry name" value="OmpA-like"/>
    <property type="match status" value="1"/>
</dbReference>
<organism evidence="4">
    <name type="scientific">Rhodococcus sp. NS1</name>
    <dbReference type="NCBI Taxonomy" id="402236"/>
    <lineage>
        <taxon>Bacteria</taxon>
        <taxon>Bacillati</taxon>
        <taxon>Actinomycetota</taxon>
        <taxon>Actinomycetes</taxon>
        <taxon>Mycobacteriales</taxon>
        <taxon>Nocardiaceae</taxon>
        <taxon>Rhodococcus</taxon>
    </lineage>
</organism>
<evidence type="ECO:0000256" key="2">
    <source>
        <dbReference type="SAM" id="Phobius"/>
    </source>
</evidence>
<dbReference type="InterPro" id="IPR006665">
    <property type="entry name" value="OmpA-like"/>
</dbReference>
<feature type="domain" description="OmpA-like" evidence="3">
    <location>
        <begin position="295"/>
        <end position="421"/>
    </location>
</feature>
<reference evidence="4" key="1">
    <citation type="submission" date="2006-08" db="EMBL/GenBank/DDBJ databases">
        <title>The complete nucleotide sequence of Nocardia linear plasmid pNSL1.</title>
        <authorList>
            <person name="Zhu Y."/>
            <person name="Xu M."/>
            <person name="Qin Z."/>
        </authorList>
    </citation>
    <scope>NUCLEOTIDE SEQUENCE</scope>
    <source>
        <strain evidence="4">NS1</strain>
        <plasmid evidence="4">pNSL1</plasmid>
    </source>
</reference>